<proteinExistence type="predicted"/>
<evidence type="ECO:0000313" key="2">
    <source>
        <dbReference type="Proteomes" id="UP000017081"/>
    </source>
</evidence>
<protein>
    <recommendedName>
        <fullName evidence="3">Pili assembly chaperone N-terminal domain-containing protein</fullName>
    </recommendedName>
</protein>
<dbReference type="EMBL" id="AXZF01000010">
    <property type="protein sequence ID" value="ERT69855.1"/>
    <property type="molecule type" value="Genomic_DNA"/>
</dbReference>
<dbReference type="Proteomes" id="UP000017081">
    <property type="component" value="Unassembled WGS sequence"/>
</dbReference>
<keyword evidence="2" id="KW-1185">Reference proteome</keyword>
<reference evidence="1 2" key="1">
    <citation type="submission" date="2013-08" db="EMBL/GenBank/DDBJ databases">
        <authorList>
            <person name="Weinstock G."/>
            <person name="Sodergren E."/>
            <person name="Wylie T."/>
            <person name="Fulton L."/>
            <person name="Fulton R."/>
            <person name="Fronick C."/>
            <person name="O'Laughlin M."/>
            <person name="Godfrey J."/>
            <person name="Miner T."/>
            <person name="Herter B."/>
            <person name="Appelbaum E."/>
            <person name="Cordes M."/>
            <person name="Lek S."/>
            <person name="Wollam A."/>
            <person name="Pepin K.H."/>
            <person name="Palsikar V.B."/>
            <person name="Mitreva M."/>
            <person name="Wilson R.K."/>
        </authorList>
    </citation>
    <scope>NUCLEOTIDE SEQUENCE [LARGE SCALE GENOMIC DNA]</scope>
    <source>
        <strain evidence="1 2">ATCC BAA-474</strain>
    </source>
</reference>
<dbReference type="HOGENOM" id="CLU_100904_0_0_0"/>
<evidence type="ECO:0008006" key="3">
    <source>
        <dbReference type="Google" id="ProtNLM"/>
    </source>
</evidence>
<gene>
    <name evidence="1" type="ORF">HMPREF0202_00217</name>
</gene>
<dbReference type="InterPro" id="IPR008962">
    <property type="entry name" value="PapD-like_sf"/>
</dbReference>
<dbReference type="AlphaFoldDB" id="U7VEA9"/>
<dbReference type="eggNOG" id="ENOG50346RB">
    <property type="taxonomic scope" value="Bacteria"/>
</dbReference>
<name>U7VEA9_9FUSO</name>
<dbReference type="RefSeq" id="WP_023049766.1">
    <property type="nucleotide sequence ID" value="NZ_CP173070.2"/>
</dbReference>
<organism evidence="1 2">
    <name type="scientific">Cetobacterium somerae ATCC BAA-474</name>
    <dbReference type="NCBI Taxonomy" id="1319815"/>
    <lineage>
        <taxon>Bacteria</taxon>
        <taxon>Fusobacteriati</taxon>
        <taxon>Fusobacteriota</taxon>
        <taxon>Fusobacteriia</taxon>
        <taxon>Fusobacteriales</taxon>
        <taxon>Fusobacteriaceae</taxon>
        <taxon>Cetobacterium</taxon>
    </lineage>
</organism>
<dbReference type="STRING" id="1319815.HMPREF0202_00217"/>
<dbReference type="SUPFAM" id="SSF49354">
    <property type="entry name" value="PapD-like"/>
    <property type="match status" value="1"/>
</dbReference>
<evidence type="ECO:0000313" key="1">
    <source>
        <dbReference type="EMBL" id="ERT69855.1"/>
    </source>
</evidence>
<accession>U7VEA9</accession>
<comment type="caution">
    <text evidence="1">The sequence shown here is derived from an EMBL/GenBank/DDBJ whole genome shotgun (WGS) entry which is preliminary data.</text>
</comment>
<sequence>MQKLNIFISTFLLIFTTVFPFHIAPTFFEKRIDAGGGYQEFIMYNNSLKTQRFKVTALPGTGEFNGHMDKWIEYNPKIITIKPKSQSALKVYIKAPKGTPEGEYSTFLNFKSVPMPELKKDDGKTAAAAASIGLNINMEVVGYVGDLKPKLEIINLSVVENKDGQAVVSFKVKNNSIKRGVWYDVDIIHNDGNSESIEKGRIGVGQTDDITLTMKKMKKNDVTGVRLRDSSTYEDITKKEL</sequence>